<evidence type="ECO:0000313" key="1">
    <source>
        <dbReference type="EMBL" id="JAP31558.1"/>
    </source>
</evidence>
<organism evidence="1">
    <name type="scientific">Solanum chacoense</name>
    <name type="common">Chaco potato</name>
    <dbReference type="NCBI Taxonomy" id="4108"/>
    <lineage>
        <taxon>Eukaryota</taxon>
        <taxon>Viridiplantae</taxon>
        <taxon>Streptophyta</taxon>
        <taxon>Embryophyta</taxon>
        <taxon>Tracheophyta</taxon>
        <taxon>Spermatophyta</taxon>
        <taxon>Magnoliopsida</taxon>
        <taxon>eudicotyledons</taxon>
        <taxon>Gunneridae</taxon>
        <taxon>Pentapetalae</taxon>
        <taxon>asterids</taxon>
        <taxon>lamiids</taxon>
        <taxon>Solanales</taxon>
        <taxon>Solanaceae</taxon>
        <taxon>Solanoideae</taxon>
        <taxon>Solaneae</taxon>
        <taxon>Solanum</taxon>
    </lineage>
</organism>
<protein>
    <submittedName>
        <fullName evidence="1">Putative ovule protein</fullName>
    </submittedName>
</protein>
<name>A0A0V0IHY2_SOLCH</name>
<accession>A0A0V0IHY2</accession>
<proteinExistence type="predicted"/>
<dbReference type="AlphaFoldDB" id="A0A0V0IHY2"/>
<dbReference type="EMBL" id="GEDG01006931">
    <property type="protein sequence ID" value="JAP31558.1"/>
    <property type="molecule type" value="Transcribed_RNA"/>
</dbReference>
<sequence length="61" mass="6844">MEESKRIKDVLNHQNLFSAHNADPHNMRTKLLTILGSRAGKYTPVKCTCNEASQPHKKSAP</sequence>
<reference evidence="1" key="1">
    <citation type="submission" date="2015-12" db="EMBL/GenBank/DDBJ databases">
        <title>Gene expression during late stages of embryo sac development: a critical building block for successful pollen-pistil interactions.</title>
        <authorList>
            <person name="Liu Y."/>
            <person name="Joly V."/>
            <person name="Sabar M."/>
            <person name="Matton D.P."/>
        </authorList>
    </citation>
    <scope>NUCLEOTIDE SEQUENCE</scope>
</reference>